<dbReference type="InterPro" id="IPR032466">
    <property type="entry name" value="Metal_Hydrolase"/>
</dbReference>
<accession>A0A941EK78</accession>
<dbReference type="AlphaFoldDB" id="A0A941EK78"/>
<gene>
    <name evidence="2" type="ORF">KDL01_12065</name>
</gene>
<dbReference type="EMBL" id="JAGSOG010000045">
    <property type="protein sequence ID" value="MBR7834005.1"/>
    <property type="molecule type" value="Genomic_DNA"/>
</dbReference>
<dbReference type="Pfam" id="PF07969">
    <property type="entry name" value="Amidohydro_3"/>
    <property type="match status" value="1"/>
</dbReference>
<comment type="caution">
    <text evidence="2">The sequence shown here is derived from an EMBL/GenBank/DDBJ whole genome shotgun (WGS) entry which is preliminary data.</text>
</comment>
<dbReference type="Proteomes" id="UP000675781">
    <property type="component" value="Unassembled WGS sequence"/>
</dbReference>
<dbReference type="GO" id="GO:0016810">
    <property type="term" value="F:hydrolase activity, acting on carbon-nitrogen (but not peptide) bonds"/>
    <property type="evidence" value="ECO:0007669"/>
    <property type="project" value="InterPro"/>
</dbReference>
<dbReference type="Gene3D" id="3.10.310.70">
    <property type="match status" value="1"/>
</dbReference>
<dbReference type="Gene3D" id="3.20.20.140">
    <property type="entry name" value="Metal-dependent hydrolases"/>
    <property type="match status" value="1"/>
</dbReference>
<dbReference type="RefSeq" id="WP_307846264.1">
    <property type="nucleotide sequence ID" value="NZ_JAGSOG010000045.1"/>
</dbReference>
<evidence type="ECO:0000313" key="3">
    <source>
        <dbReference type="Proteomes" id="UP000675781"/>
    </source>
</evidence>
<dbReference type="PANTHER" id="PTHR22642">
    <property type="entry name" value="IMIDAZOLONEPROPIONASE"/>
    <property type="match status" value="1"/>
</dbReference>
<sequence length="556" mass="57110">MTSDALPASETRTTLLRNGAVYNPAEPYATALLTVGDTVAWIGSEDGADLHVDAADTVIDLEGALVTPAFVDAHVHATSTGLALTGLDLAGTVSREQVLDRVAAFAAHLPADAVVLGTGWDETHWPDQAPPTAEQLDRAAGGRAVYLSRVDVHSAVASSALLAAAPDAQGAAGYRGAGLVAQAAHHLVRTAAYGQVSPEQRADVQRAARARAAELGVGALHECGGPDISGEDDFTGLLELAADEPGPYIFGYWGELTDPVKALELGGVGAGGDLFIDGALGSRTAALRDPYADAAETGDPEHGGVTYVDGEELAGFLAACVEAEVQPGFHVIGDYAMDLLVGALELAAAAVDENRLRALTVRAEHAEMADAVTVARLARFGVVVSAQPVFDQAWGGPSGMYAKRLGAERAATLNPFAAYGAAGIVLAFGSDSPVTALGPWAAVRAAAFHQTPGSRITARAAFSAHTRGGWRALRPGAPGVPEDEQGVLTPGAAATYAVWRAGDLLVQTPDSRVAAWSTDERAGVPGLPDLTPGLELPQCLRTAVRGQAVFDRLGRG</sequence>
<dbReference type="SUPFAM" id="SSF51338">
    <property type="entry name" value="Composite domain of metallo-dependent hydrolases"/>
    <property type="match status" value="1"/>
</dbReference>
<keyword evidence="3" id="KW-1185">Reference proteome</keyword>
<reference evidence="2" key="1">
    <citation type="submission" date="2021-04" db="EMBL/GenBank/DDBJ databases">
        <title>Genome based classification of Actinospica acidithermotolerans sp. nov., an actinobacterium isolated from an Indonesian hot spring.</title>
        <authorList>
            <person name="Kusuma A.B."/>
            <person name="Putra K.E."/>
            <person name="Nafisah S."/>
            <person name="Loh J."/>
            <person name="Nouioui I."/>
            <person name="Goodfellow M."/>
        </authorList>
    </citation>
    <scope>NUCLEOTIDE SEQUENCE</scope>
    <source>
        <strain evidence="2">CSCA 57</strain>
    </source>
</reference>
<feature type="domain" description="Amidohydrolase 3" evidence="1">
    <location>
        <begin position="58"/>
        <end position="548"/>
    </location>
</feature>
<dbReference type="Gene3D" id="2.30.40.10">
    <property type="entry name" value="Urease, subunit C, domain 1"/>
    <property type="match status" value="1"/>
</dbReference>
<dbReference type="SUPFAM" id="SSF51556">
    <property type="entry name" value="Metallo-dependent hydrolases"/>
    <property type="match status" value="1"/>
</dbReference>
<dbReference type="InterPro" id="IPR013108">
    <property type="entry name" value="Amidohydro_3"/>
</dbReference>
<protein>
    <submittedName>
        <fullName evidence="2">Amidohydrolase family protein</fullName>
    </submittedName>
</protein>
<evidence type="ECO:0000259" key="1">
    <source>
        <dbReference type="Pfam" id="PF07969"/>
    </source>
</evidence>
<name>A0A941EK78_9ACTN</name>
<dbReference type="PANTHER" id="PTHR22642:SF2">
    <property type="entry name" value="PROTEIN LONG AFTER FAR-RED 3"/>
    <property type="match status" value="1"/>
</dbReference>
<proteinExistence type="predicted"/>
<evidence type="ECO:0000313" key="2">
    <source>
        <dbReference type="EMBL" id="MBR7834005.1"/>
    </source>
</evidence>
<dbReference type="InterPro" id="IPR011059">
    <property type="entry name" value="Metal-dep_hydrolase_composite"/>
</dbReference>
<organism evidence="2 3">
    <name type="scientific">Actinospica durhamensis</name>
    <dbReference type="NCBI Taxonomy" id="1508375"/>
    <lineage>
        <taxon>Bacteria</taxon>
        <taxon>Bacillati</taxon>
        <taxon>Actinomycetota</taxon>
        <taxon>Actinomycetes</taxon>
        <taxon>Catenulisporales</taxon>
        <taxon>Actinospicaceae</taxon>
        <taxon>Actinospica</taxon>
    </lineage>
</organism>